<protein>
    <recommendedName>
        <fullName evidence="10">Fluoride-specific ion channel FluC</fullName>
    </recommendedName>
</protein>
<accession>A0A7Y9LSP4</accession>
<feature type="binding site" evidence="10">
    <location>
        <position position="82"/>
    </location>
    <ligand>
        <name>Na(+)</name>
        <dbReference type="ChEBI" id="CHEBI:29101"/>
        <note>structural</note>
    </ligand>
</feature>
<dbReference type="HAMAP" id="MF_00454">
    <property type="entry name" value="FluC"/>
    <property type="match status" value="1"/>
</dbReference>
<dbReference type="GO" id="GO:0046872">
    <property type="term" value="F:metal ion binding"/>
    <property type="evidence" value="ECO:0007669"/>
    <property type="project" value="UniProtKB-KW"/>
</dbReference>
<dbReference type="GO" id="GO:0005886">
    <property type="term" value="C:plasma membrane"/>
    <property type="evidence" value="ECO:0007669"/>
    <property type="project" value="UniProtKB-SubCell"/>
</dbReference>
<evidence type="ECO:0000313" key="12">
    <source>
        <dbReference type="Proteomes" id="UP000521748"/>
    </source>
</evidence>
<evidence type="ECO:0000256" key="3">
    <source>
        <dbReference type="ARBA" id="ARBA00022692"/>
    </source>
</evidence>
<organism evidence="11 12">
    <name type="scientific">Psychromicrobium silvestre</name>
    <dbReference type="NCBI Taxonomy" id="1645614"/>
    <lineage>
        <taxon>Bacteria</taxon>
        <taxon>Bacillati</taxon>
        <taxon>Actinomycetota</taxon>
        <taxon>Actinomycetes</taxon>
        <taxon>Micrococcales</taxon>
        <taxon>Micrococcaceae</taxon>
        <taxon>Psychromicrobium</taxon>
    </lineage>
</organism>
<comment type="function">
    <text evidence="9 10">Fluoride-specific ion channel. Important for reducing fluoride concentration in the cell, thus reducing its toxicity.</text>
</comment>
<evidence type="ECO:0000256" key="8">
    <source>
        <dbReference type="ARBA" id="ARBA00035585"/>
    </source>
</evidence>
<dbReference type="InterPro" id="IPR003691">
    <property type="entry name" value="FluC"/>
</dbReference>
<evidence type="ECO:0000256" key="10">
    <source>
        <dbReference type="HAMAP-Rule" id="MF_00454"/>
    </source>
</evidence>
<dbReference type="GO" id="GO:0140114">
    <property type="term" value="P:cellular detoxification of fluoride"/>
    <property type="evidence" value="ECO:0007669"/>
    <property type="project" value="UniProtKB-UniRule"/>
</dbReference>
<dbReference type="PANTHER" id="PTHR28259">
    <property type="entry name" value="FLUORIDE EXPORT PROTEIN 1-RELATED"/>
    <property type="match status" value="1"/>
</dbReference>
<comment type="caution">
    <text evidence="11">The sequence shown here is derived from an EMBL/GenBank/DDBJ whole genome shotgun (WGS) entry which is preliminary data.</text>
</comment>
<name>A0A7Y9LSP4_9MICC</name>
<keyword evidence="12" id="KW-1185">Reference proteome</keyword>
<keyword evidence="2 10" id="KW-1003">Cell membrane</keyword>
<evidence type="ECO:0000256" key="1">
    <source>
        <dbReference type="ARBA" id="ARBA00004651"/>
    </source>
</evidence>
<comment type="similarity">
    <text evidence="7 10">Belongs to the fluoride channel Fluc/FEX (TC 1.A.43) family.</text>
</comment>
<keyword evidence="10" id="KW-0479">Metal-binding</keyword>
<evidence type="ECO:0000256" key="4">
    <source>
        <dbReference type="ARBA" id="ARBA00022989"/>
    </source>
</evidence>
<dbReference type="Pfam" id="PF02537">
    <property type="entry name" value="CRCB"/>
    <property type="match status" value="1"/>
</dbReference>
<evidence type="ECO:0000256" key="6">
    <source>
        <dbReference type="ARBA" id="ARBA00023303"/>
    </source>
</evidence>
<dbReference type="PANTHER" id="PTHR28259:SF1">
    <property type="entry name" value="FLUORIDE EXPORT PROTEIN 1-RELATED"/>
    <property type="match status" value="1"/>
</dbReference>
<dbReference type="RefSeq" id="WP_179388575.1">
    <property type="nucleotide sequence ID" value="NZ_JACBYQ010000001.1"/>
</dbReference>
<reference evidence="11 12" key="1">
    <citation type="submission" date="2020-07" db="EMBL/GenBank/DDBJ databases">
        <title>Sequencing the genomes of 1000 actinobacteria strains.</title>
        <authorList>
            <person name="Klenk H.-P."/>
        </authorList>
    </citation>
    <scope>NUCLEOTIDE SEQUENCE [LARGE SCALE GENOMIC DNA]</scope>
    <source>
        <strain evidence="11 12">DSM 102047</strain>
    </source>
</reference>
<evidence type="ECO:0000256" key="7">
    <source>
        <dbReference type="ARBA" id="ARBA00035120"/>
    </source>
</evidence>
<dbReference type="GO" id="GO:0062054">
    <property type="term" value="F:fluoride channel activity"/>
    <property type="evidence" value="ECO:0007669"/>
    <property type="project" value="UniProtKB-UniRule"/>
</dbReference>
<proteinExistence type="inferred from homology"/>
<feature type="transmembrane region" description="Helical" evidence="10">
    <location>
        <begin position="38"/>
        <end position="59"/>
    </location>
</feature>
<gene>
    <name evidence="10" type="primary">fluC</name>
    <name evidence="10" type="synonym">crcB</name>
    <name evidence="11" type="ORF">FHU41_001081</name>
</gene>
<keyword evidence="10" id="KW-0915">Sodium</keyword>
<dbReference type="Proteomes" id="UP000521748">
    <property type="component" value="Unassembled WGS sequence"/>
</dbReference>
<keyword evidence="5 10" id="KW-0472">Membrane</keyword>
<sequence>MTALLVGLAGMFGALLRFGVDALFAQGGRFAPGKPHHWPFATLLVNAVGSFIIGLVGALALSAQLSEQWHLVFATGLAGGLTTFSSFAVSTVLLWKERRRMSAVLNVALNLLLGLGFAWLGFLLAS</sequence>
<dbReference type="AlphaFoldDB" id="A0A7Y9LSP4"/>
<evidence type="ECO:0000313" key="11">
    <source>
        <dbReference type="EMBL" id="NYE94860.1"/>
    </source>
</evidence>
<keyword evidence="4 10" id="KW-1133">Transmembrane helix</keyword>
<keyword evidence="3 10" id="KW-0812">Transmembrane</keyword>
<evidence type="ECO:0000256" key="2">
    <source>
        <dbReference type="ARBA" id="ARBA00022475"/>
    </source>
</evidence>
<keyword evidence="6 10" id="KW-0407">Ion channel</keyword>
<feature type="transmembrane region" description="Helical" evidence="10">
    <location>
        <begin position="107"/>
        <end position="125"/>
    </location>
</feature>
<dbReference type="EMBL" id="JACBYQ010000001">
    <property type="protein sequence ID" value="NYE94860.1"/>
    <property type="molecule type" value="Genomic_DNA"/>
</dbReference>
<feature type="transmembrane region" description="Helical" evidence="10">
    <location>
        <begin position="71"/>
        <end position="95"/>
    </location>
</feature>
<comment type="activity regulation">
    <text evidence="10">Na(+) is not transported, but it plays an essential structural role and its presence is essential for fluoride channel function.</text>
</comment>
<feature type="binding site" evidence="10">
    <location>
        <position position="79"/>
    </location>
    <ligand>
        <name>Na(+)</name>
        <dbReference type="ChEBI" id="CHEBI:29101"/>
        <note>structural</note>
    </ligand>
</feature>
<dbReference type="NCBIfam" id="TIGR00494">
    <property type="entry name" value="crcB"/>
    <property type="match status" value="1"/>
</dbReference>
<evidence type="ECO:0000256" key="9">
    <source>
        <dbReference type="ARBA" id="ARBA00049940"/>
    </source>
</evidence>
<comment type="catalytic activity">
    <reaction evidence="8">
        <text>fluoride(in) = fluoride(out)</text>
        <dbReference type="Rhea" id="RHEA:76159"/>
        <dbReference type="ChEBI" id="CHEBI:17051"/>
    </reaction>
    <physiologicalReaction direction="left-to-right" evidence="8">
        <dbReference type="Rhea" id="RHEA:76160"/>
    </physiologicalReaction>
</comment>
<comment type="subcellular location">
    <subcellularLocation>
        <location evidence="1 10">Cell membrane</location>
        <topology evidence="1 10">Multi-pass membrane protein</topology>
    </subcellularLocation>
</comment>
<evidence type="ECO:0000256" key="5">
    <source>
        <dbReference type="ARBA" id="ARBA00023136"/>
    </source>
</evidence>
<keyword evidence="10" id="KW-0406">Ion transport</keyword>
<keyword evidence="10" id="KW-0813">Transport</keyword>